<feature type="region of interest" description="Disordered" evidence="5">
    <location>
        <begin position="421"/>
        <end position="512"/>
    </location>
</feature>
<dbReference type="SUPFAM" id="SSF46966">
    <property type="entry name" value="Spectrin repeat"/>
    <property type="match status" value="2"/>
</dbReference>
<reference evidence="6" key="1">
    <citation type="submission" date="2025-08" db="UniProtKB">
        <authorList>
            <consortium name="Ensembl"/>
        </authorList>
    </citation>
    <scope>IDENTIFICATION</scope>
</reference>
<keyword evidence="2" id="KW-0597">Phosphoprotein</keyword>
<keyword evidence="4" id="KW-0472">Membrane</keyword>
<dbReference type="Gene3D" id="1.20.58.60">
    <property type="match status" value="1"/>
</dbReference>
<feature type="compositionally biased region" description="Low complexity" evidence="5">
    <location>
        <begin position="679"/>
        <end position="693"/>
    </location>
</feature>
<dbReference type="GO" id="GO:0016529">
    <property type="term" value="C:sarcoplasmic reticulum"/>
    <property type="evidence" value="ECO:0007669"/>
    <property type="project" value="TreeGrafter"/>
</dbReference>
<dbReference type="GO" id="GO:0051018">
    <property type="term" value="F:protein kinase A binding"/>
    <property type="evidence" value="ECO:0007669"/>
    <property type="project" value="TreeGrafter"/>
</dbReference>
<evidence type="ECO:0000256" key="4">
    <source>
        <dbReference type="ARBA" id="ARBA00023136"/>
    </source>
</evidence>
<keyword evidence="7" id="KW-1185">Reference proteome</keyword>
<evidence type="ECO:0000256" key="2">
    <source>
        <dbReference type="ARBA" id="ARBA00022553"/>
    </source>
</evidence>
<dbReference type="Proteomes" id="UP000472277">
    <property type="component" value="Chromosome 33"/>
</dbReference>
<evidence type="ECO:0000256" key="1">
    <source>
        <dbReference type="ARBA" id="ARBA00004308"/>
    </source>
</evidence>
<feature type="region of interest" description="Disordered" evidence="5">
    <location>
        <begin position="224"/>
        <end position="250"/>
    </location>
</feature>
<feature type="region of interest" description="Disordered" evidence="5">
    <location>
        <begin position="630"/>
        <end position="693"/>
    </location>
</feature>
<comment type="subcellular location">
    <subcellularLocation>
        <location evidence="1">Endomembrane system</location>
    </subcellularLocation>
</comment>
<protein>
    <submittedName>
        <fullName evidence="6">A-kinase anchoring protein 6</fullName>
    </submittedName>
</protein>
<dbReference type="PANTHER" id="PTHR14514:SF2">
    <property type="entry name" value="A-KINASE ANCHOR PROTEIN 6"/>
    <property type="match status" value="1"/>
</dbReference>
<evidence type="ECO:0000313" key="7">
    <source>
        <dbReference type="Proteomes" id="UP000472277"/>
    </source>
</evidence>
<dbReference type="GO" id="GO:0044325">
    <property type="term" value="F:transmembrane transporter binding"/>
    <property type="evidence" value="ECO:0007669"/>
    <property type="project" value="TreeGrafter"/>
</dbReference>
<evidence type="ECO:0000256" key="3">
    <source>
        <dbReference type="ARBA" id="ARBA00022737"/>
    </source>
</evidence>
<accession>A0A673ZY74</accession>
<feature type="compositionally biased region" description="Polar residues" evidence="5">
    <location>
        <begin position="311"/>
        <end position="322"/>
    </location>
</feature>
<organism evidence="6 7">
    <name type="scientific">Salmo trutta</name>
    <name type="common">Brown trout</name>
    <dbReference type="NCBI Taxonomy" id="8032"/>
    <lineage>
        <taxon>Eukaryota</taxon>
        <taxon>Metazoa</taxon>
        <taxon>Chordata</taxon>
        <taxon>Craniata</taxon>
        <taxon>Vertebrata</taxon>
        <taxon>Euteleostomi</taxon>
        <taxon>Actinopterygii</taxon>
        <taxon>Neopterygii</taxon>
        <taxon>Teleostei</taxon>
        <taxon>Protacanthopterygii</taxon>
        <taxon>Salmoniformes</taxon>
        <taxon>Salmonidae</taxon>
        <taxon>Salmoninae</taxon>
        <taxon>Salmo</taxon>
    </lineage>
</organism>
<reference evidence="6" key="2">
    <citation type="submission" date="2025-09" db="UniProtKB">
        <authorList>
            <consortium name="Ensembl"/>
        </authorList>
    </citation>
    <scope>IDENTIFICATION</scope>
</reference>
<dbReference type="GO" id="GO:0048471">
    <property type="term" value="C:perinuclear region of cytoplasm"/>
    <property type="evidence" value="ECO:0007669"/>
    <property type="project" value="TreeGrafter"/>
</dbReference>
<evidence type="ECO:0000256" key="5">
    <source>
        <dbReference type="SAM" id="MobiDB-lite"/>
    </source>
</evidence>
<feature type="compositionally biased region" description="Polar residues" evidence="5">
    <location>
        <begin position="329"/>
        <end position="341"/>
    </location>
</feature>
<dbReference type="Ensembl" id="ENSSTUT00000054205.1">
    <property type="protein sequence ID" value="ENSSTUP00000051838.1"/>
    <property type="gene ID" value="ENSSTUG00000021906.1"/>
</dbReference>
<dbReference type="GeneTree" id="ENSGT00810000125473"/>
<evidence type="ECO:0000313" key="6">
    <source>
        <dbReference type="Ensembl" id="ENSSTUP00000051838.1"/>
    </source>
</evidence>
<feature type="region of interest" description="Disordered" evidence="5">
    <location>
        <begin position="292"/>
        <end position="359"/>
    </location>
</feature>
<gene>
    <name evidence="6" type="primary">AKAP6</name>
    <name evidence="6" type="synonym">akap6</name>
</gene>
<feature type="compositionally biased region" description="Basic and acidic residues" evidence="5">
    <location>
        <begin position="471"/>
        <end position="485"/>
    </location>
</feature>
<keyword evidence="3" id="KW-0677">Repeat</keyword>
<dbReference type="PANTHER" id="PTHR14514">
    <property type="entry name" value="PKA ANCHORING PROTEIN"/>
    <property type="match status" value="1"/>
</dbReference>
<proteinExistence type="predicted"/>
<name>A0A673ZY74_SALTR</name>
<dbReference type="AlphaFoldDB" id="A0A673ZY74"/>
<sequence length="1146" mass="129209">MNAAVSPMACEAVSPMITSVTPTLDQGGLCGEGLAQERDPAQRYQNKKPPPLHTGADWKVVLHLPEIETWLRATTERVRDLTYSVHQDSVNKHVDVHLVQLKDICEDISDHVEQIHALLETEFSLKLLSYSVNIIVDIRSVQLLWHQLRVSVLVLKERLLQGLQDSNGNYTRQTDILQAFSQDHDQARLDALTEVDDCGQLTIKCSQDYFSLDCGITAYELSDYSPSEDQEGTRGPGQGQDPRCSYPGLEKDFPELIQSVDLLAITVKQNQNQGVVPEQEEEEPGTSIERLKDTLCSGGKDNNPAPGPTMHCSTPQSESTPLSKRPLQGSVSNEVSPTQPSLPKKPMYLEGETETSLSLRRSTLPSSLQFQADLSRSTPSLLDPPDRSKFWLELDAVYTSNASQSYNSLHAMNDRNLQASRQSEAGRYQRQGGPAGAHIPLQRSSSEAGQGGHFAQDISPIPIPFSGTGECNRDMDDPQTVRDTDSLQLSPMREPLDHESYDEASSEDSSPLTKAADWIIQRQGPKLHHQAQALAEASPNPSEERWFGSDEFLALPAQLKKTEMLAMKLETLAKALPQRPGHQGHHESIQDVDDWELTEVNSDWEGEGPGSPNPTLGLATLQQPYKRPFQVGMGRFSPTSSSDMAPSLDESLESGPLSDLLSEDEAWSSGESRMRDNNRGWSSGETRGSSTETQCKPLIQQLQDDILHHNNHPDIWGKIEVRRASASVTNKYKLNNFNVWKNMYLRCLFNVILLTGTILSFKLNVDSHCSLKDCVLEEGRQLLEVIISHKSGLRDMLQMTVHQWQELQRQIRRQHSWMLHTLDAIKAHILATEAEASQEAETTGPLASPKVNCHHEAQRDALDQLSLKLKIQQYCTGTNRRTGREYTQMSKNNSLQEFESDFQELWDWLMDMDSVVTDSYKLMMSEEQQQHLYKGNSVEMSMWHPKKTHLLGWAESLRRSGAQLPLDFDERVNAMTQKWDELQKILGESVGSTSPSQDPRSALSPHTSSLLGRLEGKIKDLKVWLRDTELFIFNSCLRQEEEQDLQASTQLQHFKSLCLEVRGRRKGVSSVLRLCQRLQEQQSGSDSDQQALQLQLLTVNLERRWEAIVMQVLQWQTRLRRALGTDQVRPQTCLAWHHLVQTLLRY</sequence>